<organism evidence="2 3">
    <name type="scientific">Liquidambar formosana</name>
    <name type="common">Formosan gum</name>
    <dbReference type="NCBI Taxonomy" id="63359"/>
    <lineage>
        <taxon>Eukaryota</taxon>
        <taxon>Viridiplantae</taxon>
        <taxon>Streptophyta</taxon>
        <taxon>Embryophyta</taxon>
        <taxon>Tracheophyta</taxon>
        <taxon>Spermatophyta</taxon>
        <taxon>Magnoliopsida</taxon>
        <taxon>eudicotyledons</taxon>
        <taxon>Gunneridae</taxon>
        <taxon>Pentapetalae</taxon>
        <taxon>Saxifragales</taxon>
        <taxon>Altingiaceae</taxon>
        <taxon>Liquidambar</taxon>
    </lineage>
</organism>
<name>A0AAP0S1P3_LIQFO</name>
<dbReference type="Proteomes" id="UP001415857">
    <property type="component" value="Unassembled WGS sequence"/>
</dbReference>
<dbReference type="PANTHER" id="PTHR31087">
    <property type="match status" value="1"/>
</dbReference>
<dbReference type="AlphaFoldDB" id="A0AAP0S1P3"/>
<keyword evidence="3" id="KW-1185">Reference proteome</keyword>
<dbReference type="InterPro" id="IPR007612">
    <property type="entry name" value="LOR"/>
</dbReference>
<dbReference type="Gene3D" id="2.40.160.200">
    <property type="entry name" value="LURP1-related"/>
    <property type="match status" value="1"/>
</dbReference>
<dbReference type="InterPro" id="IPR025659">
    <property type="entry name" value="Tubby-like_C"/>
</dbReference>
<proteinExistence type="inferred from homology"/>
<dbReference type="SUPFAM" id="SSF54518">
    <property type="entry name" value="Tubby C-terminal domain-like"/>
    <property type="match status" value="1"/>
</dbReference>
<evidence type="ECO:0000313" key="3">
    <source>
        <dbReference type="Proteomes" id="UP001415857"/>
    </source>
</evidence>
<evidence type="ECO:0000313" key="2">
    <source>
        <dbReference type="EMBL" id="KAK9289431.1"/>
    </source>
</evidence>
<dbReference type="InterPro" id="IPR038595">
    <property type="entry name" value="LOR_sf"/>
</dbReference>
<comment type="similarity">
    <text evidence="1">Belongs to the LOR family.</text>
</comment>
<dbReference type="Pfam" id="PF04525">
    <property type="entry name" value="LOR"/>
    <property type="match status" value="1"/>
</dbReference>
<comment type="caution">
    <text evidence="2">The sequence shown here is derived from an EMBL/GenBank/DDBJ whole genome shotgun (WGS) entry which is preliminary data.</text>
</comment>
<dbReference type="PANTHER" id="PTHR31087:SF160">
    <property type="entry name" value="PROTEIN LURP-ONE-RELATED 1-RELATED"/>
    <property type="match status" value="1"/>
</dbReference>
<dbReference type="EMBL" id="JBBPBK010000002">
    <property type="protein sequence ID" value="KAK9289431.1"/>
    <property type="molecule type" value="Genomic_DNA"/>
</dbReference>
<protein>
    <submittedName>
        <fullName evidence="2">Uncharacterized protein</fullName>
    </submittedName>
</protein>
<reference evidence="2 3" key="1">
    <citation type="journal article" date="2024" name="Plant J.">
        <title>Genome sequences and population genomics reveal climatic adaptation and genomic divergence between two closely related sweetgum species.</title>
        <authorList>
            <person name="Xu W.Q."/>
            <person name="Ren C.Q."/>
            <person name="Zhang X.Y."/>
            <person name="Comes H.P."/>
            <person name="Liu X.H."/>
            <person name="Li Y.G."/>
            <person name="Kettle C.J."/>
            <person name="Jalonen R."/>
            <person name="Gaisberger H."/>
            <person name="Ma Y.Z."/>
            <person name="Qiu Y.X."/>
        </authorList>
    </citation>
    <scope>NUCLEOTIDE SEQUENCE [LARGE SCALE GENOMIC DNA]</scope>
    <source>
        <strain evidence="2">Hangzhou</strain>
    </source>
</reference>
<accession>A0AAP0S1P3</accession>
<evidence type="ECO:0000256" key="1">
    <source>
        <dbReference type="ARBA" id="ARBA00005437"/>
    </source>
</evidence>
<gene>
    <name evidence="2" type="ORF">L1049_007586</name>
</gene>
<sequence>MAQTVRVNKDVYCSPETVNLVIVRKFKNMNYDNFVVKDATGNIVFEVKGNLCTMHGRQVLLDAAGNPLANSQEKICSVHNKCQVFKGDSSDPKDLLFTVKRYSILTFDKEVEVFLPNNRAEESCDFKVKWGKDSCIFTAGEFTQIAKMHRKHNCASHFLGKHKFMLKVQPNIDYAFIVALVVFLDDIHSGGQRSKGELVDISTASTVASNGIEAAASFD</sequence>